<dbReference type="InterPro" id="IPR005149">
    <property type="entry name" value="Tscrpt_reg_PadR_N"/>
</dbReference>
<dbReference type="SUPFAM" id="SSF46785">
    <property type="entry name" value="Winged helix' DNA-binding domain"/>
    <property type="match status" value="1"/>
</dbReference>
<dbReference type="InterPro" id="IPR052509">
    <property type="entry name" value="Metal_resp_DNA-bind_regulator"/>
</dbReference>
<comment type="caution">
    <text evidence="2">The sequence shown here is derived from an EMBL/GenBank/DDBJ whole genome shotgun (WGS) entry which is preliminary data.</text>
</comment>
<dbReference type="STRING" id="160454.RV10_GL001984"/>
<dbReference type="Gene3D" id="1.10.10.10">
    <property type="entry name" value="Winged helix-like DNA-binding domain superfamily/Winged helix DNA-binding domain"/>
    <property type="match status" value="1"/>
</dbReference>
<dbReference type="Pfam" id="PF03551">
    <property type="entry name" value="PadR"/>
    <property type="match status" value="1"/>
</dbReference>
<dbReference type="PANTHER" id="PTHR33169">
    <property type="entry name" value="PADR-FAMILY TRANSCRIPTIONAL REGULATOR"/>
    <property type="match status" value="1"/>
</dbReference>
<keyword evidence="3" id="KW-1185">Reference proteome</keyword>
<dbReference type="Proteomes" id="UP000013782">
    <property type="component" value="Unassembled WGS sequence"/>
</dbReference>
<accession>R2QG58</accession>
<dbReference type="InterPro" id="IPR036388">
    <property type="entry name" value="WH-like_DNA-bd_sf"/>
</dbReference>
<dbReference type="EMBL" id="AJAQ01000015">
    <property type="protein sequence ID" value="EOH94228.1"/>
    <property type="molecule type" value="Genomic_DNA"/>
</dbReference>
<evidence type="ECO:0000313" key="2">
    <source>
        <dbReference type="EMBL" id="EOH94228.1"/>
    </source>
</evidence>
<dbReference type="PANTHER" id="PTHR33169:SF14">
    <property type="entry name" value="TRANSCRIPTIONAL REGULATOR RV3488"/>
    <property type="match status" value="1"/>
</dbReference>
<sequence length="144" mass="16849">MVACQIKQAEIYNDLLLTIMCDVQYNMYEEVMSMPEKDLVQSYITEMKRGSLVLAVLGSLKEPYYGYALLQEMQEKGIEIEANTLYPLLRRLEKQGLLTSDWDTTESRPRKYYTVSPEGVTISRELLKEWKRMQESITQIYLGE</sequence>
<reference evidence="2 3" key="1">
    <citation type="submission" date="2013-02" db="EMBL/GenBank/DDBJ databases">
        <title>The Genome Sequence of Enterococcus pallens BAA-351.</title>
        <authorList>
            <consortium name="The Broad Institute Genome Sequencing Platform"/>
            <consortium name="The Broad Institute Genome Sequencing Center for Infectious Disease"/>
            <person name="Earl A.M."/>
            <person name="Gilmore M.S."/>
            <person name="Lebreton F."/>
            <person name="Walker B."/>
            <person name="Young S.K."/>
            <person name="Zeng Q."/>
            <person name="Gargeya S."/>
            <person name="Fitzgerald M."/>
            <person name="Haas B."/>
            <person name="Abouelleil A."/>
            <person name="Alvarado L."/>
            <person name="Arachchi H.M."/>
            <person name="Berlin A.M."/>
            <person name="Chapman S.B."/>
            <person name="Dewar J."/>
            <person name="Goldberg J."/>
            <person name="Griggs A."/>
            <person name="Gujja S."/>
            <person name="Hansen M."/>
            <person name="Howarth C."/>
            <person name="Imamovic A."/>
            <person name="Larimer J."/>
            <person name="McCowan C."/>
            <person name="Murphy C."/>
            <person name="Neiman D."/>
            <person name="Pearson M."/>
            <person name="Priest M."/>
            <person name="Roberts A."/>
            <person name="Saif S."/>
            <person name="Shea T."/>
            <person name="Sisk P."/>
            <person name="Sykes S."/>
            <person name="Wortman J."/>
            <person name="Nusbaum C."/>
            <person name="Birren B."/>
        </authorList>
    </citation>
    <scope>NUCLEOTIDE SEQUENCE [LARGE SCALE GENOMIC DNA]</scope>
    <source>
        <strain evidence="2 3">ATCC BAA-351</strain>
    </source>
</reference>
<gene>
    <name evidence="2" type="ORF">UAU_01963</name>
</gene>
<protein>
    <recommendedName>
        <fullName evidence="1">Transcription regulator PadR N-terminal domain-containing protein</fullName>
    </recommendedName>
</protein>
<dbReference type="eggNOG" id="COG1695">
    <property type="taxonomic scope" value="Bacteria"/>
</dbReference>
<feature type="domain" description="Transcription regulator PadR N-terminal" evidence="1">
    <location>
        <begin position="53"/>
        <end position="119"/>
    </location>
</feature>
<proteinExistence type="predicted"/>
<dbReference type="InterPro" id="IPR036390">
    <property type="entry name" value="WH_DNA-bd_sf"/>
</dbReference>
<evidence type="ECO:0000259" key="1">
    <source>
        <dbReference type="Pfam" id="PF03551"/>
    </source>
</evidence>
<dbReference type="AlphaFoldDB" id="R2QG58"/>
<name>R2QG58_9ENTE</name>
<organism evidence="2 3">
    <name type="scientific">Enterococcus pallens ATCC BAA-351</name>
    <dbReference type="NCBI Taxonomy" id="1158607"/>
    <lineage>
        <taxon>Bacteria</taxon>
        <taxon>Bacillati</taxon>
        <taxon>Bacillota</taxon>
        <taxon>Bacilli</taxon>
        <taxon>Lactobacillales</taxon>
        <taxon>Enterococcaceae</taxon>
        <taxon>Enterococcus</taxon>
    </lineage>
</organism>
<evidence type="ECO:0000313" key="3">
    <source>
        <dbReference type="Proteomes" id="UP000013782"/>
    </source>
</evidence>
<dbReference type="PATRIC" id="fig|1158607.3.peg.1930"/>
<dbReference type="HOGENOM" id="CLU_063440_3_2_9"/>